<accession>A0ACC2V141</accession>
<dbReference type="Proteomes" id="UP001227268">
    <property type="component" value="Unassembled WGS sequence"/>
</dbReference>
<dbReference type="EMBL" id="JASBWT010000035">
    <property type="protein sequence ID" value="KAJ9092808.1"/>
    <property type="molecule type" value="Genomic_DNA"/>
</dbReference>
<proteinExistence type="predicted"/>
<protein>
    <submittedName>
        <fullName evidence="1">Uncharacterized protein</fullName>
    </submittedName>
</protein>
<comment type="caution">
    <text evidence="1">The sequence shown here is derived from an EMBL/GenBank/DDBJ whole genome shotgun (WGS) entry which is preliminary data.</text>
</comment>
<organism evidence="1 2">
    <name type="scientific">Naganishia friedmannii</name>
    <dbReference type="NCBI Taxonomy" id="89922"/>
    <lineage>
        <taxon>Eukaryota</taxon>
        <taxon>Fungi</taxon>
        <taxon>Dikarya</taxon>
        <taxon>Basidiomycota</taxon>
        <taxon>Agaricomycotina</taxon>
        <taxon>Tremellomycetes</taxon>
        <taxon>Filobasidiales</taxon>
        <taxon>Filobasidiaceae</taxon>
        <taxon>Naganishia</taxon>
    </lineage>
</organism>
<sequence length="609" mass="67336">MADSTETTAGKGGHGTNNAPTDDQEKFKDLMDKFAGLQADADEEAQQEEGEDAQDNEVAGERAGTSGSSSKKKKKKKSKTASAALAKLKDIANPSSALPPQLVTQVQTQLATDGQPAMDESEIRKALKAVDLMKILQGQQALGNTSNTKDLGEHRFWKTQPVIQIASSTNNNTAAIEEPEEGPIDPPRQTSDVRPDPIPLPNGYEWCTLSPTSPTQLSEIQHLLEENYVEDPDASFRLGYTAEFLRWALGPPGWVGEWCVGVRVKVKEAGKEGKLVAFISGIPMDVKVRNSAFKAAEINFLCAHKKLRNKRLAPVLIKEITRRVNLKGIWQAVYTAGVVIPTPISTCRYYHRNLNPAKLVDIGFTPLARTETISRLVRKYALPTTPQLPGFREMQETDVRGVCGLLRGFMKRYEMSQVFGGEEEVGHWYLSARGLGEVVRGRREGQVVWSYVVEDPQTHQITDFISFYSLPSLIMKHPTHKSLETAYAFYYATDVIGFPGEGEGNGSGRDTQEEKERLGARLNALMRDCLIVAKAAGFDVFNALSLMDNNLFLHEQMFGPGDGYLVRPRHIHAEESIAYYLYNWKCAPIEGAGSGWKTKDTSKIGVVML</sequence>
<gene>
    <name evidence="1" type="ORF">QFC21_006684</name>
</gene>
<evidence type="ECO:0000313" key="2">
    <source>
        <dbReference type="Proteomes" id="UP001227268"/>
    </source>
</evidence>
<keyword evidence="2" id="KW-1185">Reference proteome</keyword>
<evidence type="ECO:0000313" key="1">
    <source>
        <dbReference type="EMBL" id="KAJ9092808.1"/>
    </source>
</evidence>
<name>A0ACC2V141_9TREE</name>
<reference evidence="1" key="1">
    <citation type="submission" date="2023-04" db="EMBL/GenBank/DDBJ databases">
        <title>Draft Genome sequencing of Naganishia species isolated from polar environments using Oxford Nanopore Technology.</title>
        <authorList>
            <person name="Leo P."/>
            <person name="Venkateswaran K."/>
        </authorList>
    </citation>
    <scope>NUCLEOTIDE SEQUENCE</scope>
    <source>
        <strain evidence="1">MNA-CCFEE 5423</strain>
    </source>
</reference>